<feature type="transmembrane region" description="Helical" evidence="5">
    <location>
        <begin position="169"/>
        <end position="191"/>
    </location>
</feature>
<accession>A0A016SAY8</accession>
<evidence type="ECO:0000256" key="5">
    <source>
        <dbReference type="SAM" id="Phobius"/>
    </source>
</evidence>
<dbReference type="STRING" id="53326.A0A016SAY8"/>
<reference evidence="7" key="1">
    <citation type="journal article" date="2015" name="Nat. Genet.">
        <title>The genome and transcriptome of the zoonotic hookworm Ancylostoma ceylanicum identify infection-specific gene families.</title>
        <authorList>
            <person name="Schwarz E.M."/>
            <person name="Hu Y."/>
            <person name="Antoshechkin I."/>
            <person name="Miller M.M."/>
            <person name="Sternberg P.W."/>
            <person name="Aroian R.V."/>
        </authorList>
    </citation>
    <scope>NUCLEOTIDE SEQUENCE</scope>
    <source>
        <strain evidence="7">HY135</strain>
    </source>
</reference>
<gene>
    <name evidence="6" type="primary">Acey_s0257.g415</name>
    <name evidence="6" type="ORF">Y032_0257g415</name>
</gene>
<keyword evidence="3 5" id="KW-1133">Transmembrane helix</keyword>
<dbReference type="Proteomes" id="UP000024635">
    <property type="component" value="Unassembled WGS sequence"/>
</dbReference>
<name>A0A016SAY8_9BILA</name>
<feature type="transmembrane region" description="Helical" evidence="5">
    <location>
        <begin position="197"/>
        <end position="215"/>
    </location>
</feature>
<dbReference type="AlphaFoldDB" id="A0A016SAY8"/>
<keyword evidence="7" id="KW-1185">Reference proteome</keyword>
<evidence type="ECO:0000256" key="1">
    <source>
        <dbReference type="ARBA" id="ARBA00004141"/>
    </source>
</evidence>
<evidence type="ECO:0000313" key="7">
    <source>
        <dbReference type="Proteomes" id="UP000024635"/>
    </source>
</evidence>
<feature type="transmembrane region" description="Helical" evidence="5">
    <location>
        <begin position="227"/>
        <end position="245"/>
    </location>
</feature>
<proteinExistence type="predicted"/>
<dbReference type="PANTHER" id="PTHR23051:SF0">
    <property type="entry name" value="SOLUTE CARRIER FAMILY 35 MEMBER F5"/>
    <property type="match status" value="1"/>
</dbReference>
<protein>
    <submittedName>
        <fullName evidence="6">Uncharacterized protein</fullName>
    </submittedName>
</protein>
<dbReference type="PANTHER" id="PTHR23051">
    <property type="entry name" value="SOLUTE CARRIER FAMILY 35, MEMBER F5"/>
    <property type="match status" value="1"/>
</dbReference>
<keyword evidence="2 5" id="KW-0812">Transmembrane</keyword>
<sequence>MPVASSRTRACFTGRTLGVILLLLVNVLWVLSSELTRFIFIDEDFKRPFFTAYVKTCMLTVYMVRYLAFEKSQEHVYRVLENDVSDCESIDIGRHYSLSIEGFETMTSDSENDNGRAQEISRSVRFAEHREVRRMPSIEAQEARQARLPYSPPLLDCSFSLRLPDHIKYTLFFFAPMWLVCTFTYQTALLFTSVSSLNLISSSSSLFVLVFSICFPSSSSKFTLLKAFLVAMNLGGVIVVSQFSASLKGALFAQMSAVSYALYITLYTRYQERKGEICINLMFGKWTRNKITLMIHDTSRLEPISFFTLLTFVNETI</sequence>
<evidence type="ECO:0000256" key="3">
    <source>
        <dbReference type="ARBA" id="ARBA00022989"/>
    </source>
</evidence>
<keyword evidence="4 5" id="KW-0472">Membrane</keyword>
<evidence type="ECO:0000256" key="2">
    <source>
        <dbReference type="ARBA" id="ARBA00022692"/>
    </source>
</evidence>
<evidence type="ECO:0000313" key="6">
    <source>
        <dbReference type="EMBL" id="EYB87810.1"/>
    </source>
</evidence>
<evidence type="ECO:0000256" key="4">
    <source>
        <dbReference type="ARBA" id="ARBA00023136"/>
    </source>
</evidence>
<feature type="transmembrane region" description="Helical" evidence="5">
    <location>
        <begin position="50"/>
        <end position="68"/>
    </location>
</feature>
<feature type="transmembrane region" description="Helical" evidence="5">
    <location>
        <begin position="251"/>
        <end position="270"/>
    </location>
</feature>
<dbReference type="EMBL" id="JARK01001593">
    <property type="protein sequence ID" value="EYB87810.1"/>
    <property type="molecule type" value="Genomic_DNA"/>
</dbReference>
<organism evidence="6 7">
    <name type="scientific">Ancylostoma ceylanicum</name>
    <dbReference type="NCBI Taxonomy" id="53326"/>
    <lineage>
        <taxon>Eukaryota</taxon>
        <taxon>Metazoa</taxon>
        <taxon>Ecdysozoa</taxon>
        <taxon>Nematoda</taxon>
        <taxon>Chromadorea</taxon>
        <taxon>Rhabditida</taxon>
        <taxon>Rhabditina</taxon>
        <taxon>Rhabditomorpha</taxon>
        <taxon>Strongyloidea</taxon>
        <taxon>Ancylostomatidae</taxon>
        <taxon>Ancylostomatinae</taxon>
        <taxon>Ancylostoma</taxon>
    </lineage>
</organism>
<dbReference type="GO" id="GO:0016020">
    <property type="term" value="C:membrane"/>
    <property type="evidence" value="ECO:0007669"/>
    <property type="project" value="UniProtKB-SubCell"/>
</dbReference>
<feature type="transmembrane region" description="Helical" evidence="5">
    <location>
        <begin position="12"/>
        <end position="30"/>
    </location>
</feature>
<dbReference type="OrthoDB" id="10041630at2759"/>
<comment type="subcellular location">
    <subcellularLocation>
        <location evidence="1">Membrane</location>
        <topology evidence="1">Multi-pass membrane protein</topology>
    </subcellularLocation>
</comment>
<comment type="caution">
    <text evidence="6">The sequence shown here is derived from an EMBL/GenBank/DDBJ whole genome shotgun (WGS) entry which is preliminary data.</text>
</comment>